<proteinExistence type="predicted"/>
<keyword evidence="4" id="KW-1185">Reference proteome</keyword>
<reference evidence="3 4" key="1">
    <citation type="submission" date="2022-06" db="EMBL/GenBank/DDBJ databases">
        <title>Roseomonas CN29.</title>
        <authorList>
            <person name="Cheng Y."/>
            <person name="He X."/>
        </authorList>
    </citation>
    <scope>NUCLEOTIDE SEQUENCE [LARGE SCALE GENOMIC DNA]</scope>
    <source>
        <strain evidence="3 4">CN29</strain>
    </source>
</reference>
<protein>
    <submittedName>
        <fullName evidence="3">Glycosyltransferase family 4 protein</fullName>
    </submittedName>
</protein>
<dbReference type="InterPro" id="IPR001296">
    <property type="entry name" value="Glyco_trans_1"/>
</dbReference>
<evidence type="ECO:0000259" key="2">
    <source>
        <dbReference type="Pfam" id="PF13439"/>
    </source>
</evidence>
<dbReference type="EMBL" id="JANJOU010000007">
    <property type="protein sequence ID" value="MCR0982282.1"/>
    <property type="molecule type" value="Genomic_DNA"/>
</dbReference>
<accession>A0ABT1X2F5</accession>
<evidence type="ECO:0000259" key="1">
    <source>
        <dbReference type="Pfam" id="PF00534"/>
    </source>
</evidence>
<feature type="domain" description="Glycosyltransferase subfamily 4-like N-terminal" evidence="2">
    <location>
        <begin position="18"/>
        <end position="173"/>
    </location>
</feature>
<dbReference type="RefSeq" id="WP_257715955.1">
    <property type="nucleotide sequence ID" value="NZ_JANJOU010000007.1"/>
</dbReference>
<dbReference type="Pfam" id="PF13439">
    <property type="entry name" value="Glyco_transf_4"/>
    <property type="match status" value="1"/>
</dbReference>
<dbReference type="PANTHER" id="PTHR45947:SF3">
    <property type="entry name" value="SULFOQUINOVOSYL TRANSFERASE SQD2"/>
    <property type="match status" value="1"/>
</dbReference>
<comment type="caution">
    <text evidence="3">The sequence shown here is derived from an EMBL/GenBank/DDBJ whole genome shotgun (WGS) entry which is preliminary data.</text>
</comment>
<evidence type="ECO:0000313" key="3">
    <source>
        <dbReference type="EMBL" id="MCR0982282.1"/>
    </source>
</evidence>
<dbReference type="InterPro" id="IPR028098">
    <property type="entry name" value="Glyco_trans_4-like_N"/>
</dbReference>
<name>A0ABT1X2F5_9PROT</name>
<sequence length="375" mass="39778">MPAPLPTVLQVLPALGQGGVERGTVEIAQAIQEAGGRAIVASAGGPMVAELEAVGARHASLPLDRKSPGALLAGAAALSQVIRAEGVRIVHARSRFPAWSALMAARRTGARFVTTYHGSYNEGFPGKRLYNSVMARGDRVIAISDYIADLVRARHGVGPDRLRVIPRGVDPTRFDPAAVDPARIEALRRDWDLPQDRPVILLPARLTRWKGQPVLLRAVRMLEEPRPLVVLAGDAQGRDAYRAELEALAAESGATVRLVGPVADMPAALALASLVVHASTDAEAFGRTVIEAQAMRRPVIASDLGAPRETVNEGVTGWRVPPGDPAALAAAIVRALAMPAEARERMGEAARAAVLARYTTHAMQEATLAVYRELA</sequence>
<dbReference type="Gene3D" id="3.40.50.2000">
    <property type="entry name" value="Glycogen Phosphorylase B"/>
    <property type="match status" value="2"/>
</dbReference>
<dbReference type="CDD" id="cd03819">
    <property type="entry name" value="GT4_WavL-like"/>
    <property type="match status" value="1"/>
</dbReference>
<dbReference type="Proteomes" id="UP001524642">
    <property type="component" value="Unassembled WGS sequence"/>
</dbReference>
<organism evidence="3 4">
    <name type="scientific">Roseomonas populi</name>
    <dbReference type="NCBI Taxonomy" id="3121582"/>
    <lineage>
        <taxon>Bacteria</taxon>
        <taxon>Pseudomonadati</taxon>
        <taxon>Pseudomonadota</taxon>
        <taxon>Alphaproteobacteria</taxon>
        <taxon>Acetobacterales</taxon>
        <taxon>Roseomonadaceae</taxon>
        <taxon>Roseomonas</taxon>
    </lineage>
</organism>
<feature type="domain" description="Glycosyl transferase family 1" evidence="1">
    <location>
        <begin position="185"/>
        <end position="351"/>
    </location>
</feature>
<dbReference type="SUPFAM" id="SSF53756">
    <property type="entry name" value="UDP-Glycosyltransferase/glycogen phosphorylase"/>
    <property type="match status" value="1"/>
</dbReference>
<dbReference type="PANTHER" id="PTHR45947">
    <property type="entry name" value="SULFOQUINOVOSYL TRANSFERASE SQD2"/>
    <property type="match status" value="1"/>
</dbReference>
<dbReference type="InterPro" id="IPR050194">
    <property type="entry name" value="Glycosyltransferase_grp1"/>
</dbReference>
<evidence type="ECO:0000313" key="4">
    <source>
        <dbReference type="Proteomes" id="UP001524642"/>
    </source>
</evidence>
<gene>
    <name evidence="3" type="ORF">NRP21_09505</name>
</gene>
<dbReference type="Pfam" id="PF00534">
    <property type="entry name" value="Glycos_transf_1"/>
    <property type="match status" value="1"/>
</dbReference>